<keyword evidence="3" id="KW-1185">Reference proteome</keyword>
<comment type="caution">
    <text evidence="2">The sequence shown here is derived from an EMBL/GenBank/DDBJ whole genome shotgun (WGS) entry which is preliminary data.</text>
</comment>
<dbReference type="RefSeq" id="WP_110794604.1">
    <property type="nucleotide sequence ID" value="NZ_KZ826481.1"/>
</dbReference>
<dbReference type="Proteomes" id="UP000248012">
    <property type="component" value="Unassembled WGS sequence"/>
</dbReference>
<proteinExistence type="predicted"/>
<sequence length="117" mass="13184">MTTYLTDEMRQGVQRARKLAAASKTRLHVEADGQTHRVLRRWDNGFALDADTAPHLRGNVDLYDGPRHIYQCLIIASEQEGGEMRFEYKRATAARQTAPVDFERDRDAPSGLISGPV</sequence>
<name>A0A2V4NR66_9RHOB</name>
<evidence type="ECO:0000313" key="3">
    <source>
        <dbReference type="Proteomes" id="UP000248012"/>
    </source>
</evidence>
<feature type="region of interest" description="Disordered" evidence="1">
    <location>
        <begin position="94"/>
        <end position="117"/>
    </location>
</feature>
<accession>A0A2V4NR66</accession>
<protein>
    <submittedName>
        <fullName evidence="2">Uncharacterized protein</fullName>
    </submittedName>
</protein>
<reference evidence="2 3" key="1">
    <citation type="submission" date="2018-05" db="EMBL/GenBank/DDBJ databases">
        <title>Oceanovita maritima gen. nov., sp. nov., a marine bacterium in the family Rhodobacteraceae isolated from surface seawater of Lundu port Xiamen, China.</title>
        <authorList>
            <person name="Hetharua B.H."/>
            <person name="Min D."/>
            <person name="Liao H."/>
            <person name="Tian Y."/>
        </authorList>
    </citation>
    <scope>NUCLEOTIDE SEQUENCE [LARGE SCALE GENOMIC DNA]</scope>
    <source>
        <strain evidence="2 3">FSX-11</strain>
    </source>
</reference>
<gene>
    <name evidence="2" type="ORF">DI396_02905</name>
</gene>
<dbReference type="EMBL" id="QFVT01000002">
    <property type="protein sequence ID" value="PYC49027.1"/>
    <property type="molecule type" value="Genomic_DNA"/>
</dbReference>
<evidence type="ECO:0000313" key="2">
    <source>
        <dbReference type="EMBL" id="PYC49027.1"/>
    </source>
</evidence>
<organism evidence="2 3">
    <name type="scientific">Litorivita pollutaquae</name>
    <dbReference type="NCBI Taxonomy" id="2200892"/>
    <lineage>
        <taxon>Bacteria</taxon>
        <taxon>Pseudomonadati</taxon>
        <taxon>Pseudomonadota</taxon>
        <taxon>Alphaproteobacteria</taxon>
        <taxon>Rhodobacterales</taxon>
        <taxon>Paracoccaceae</taxon>
        <taxon>Litorivita</taxon>
    </lineage>
</organism>
<evidence type="ECO:0000256" key="1">
    <source>
        <dbReference type="SAM" id="MobiDB-lite"/>
    </source>
</evidence>
<dbReference type="AlphaFoldDB" id="A0A2V4NR66"/>
<dbReference type="OrthoDB" id="7658488at2"/>